<feature type="transmembrane region" description="Helical" evidence="6">
    <location>
        <begin position="42"/>
        <end position="61"/>
    </location>
</feature>
<dbReference type="PANTHER" id="PTHR23513">
    <property type="entry name" value="INTEGRAL MEMBRANE EFFLUX PROTEIN-RELATED"/>
    <property type="match status" value="1"/>
</dbReference>
<evidence type="ECO:0000259" key="7">
    <source>
        <dbReference type="PROSITE" id="PS50850"/>
    </source>
</evidence>
<dbReference type="PANTHER" id="PTHR23513:SF11">
    <property type="entry name" value="STAPHYLOFERRIN A TRANSPORTER"/>
    <property type="match status" value="1"/>
</dbReference>
<protein>
    <submittedName>
        <fullName evidence="8">MFS transporter</fullName>
    </submittedName>
</protein>
<evidence type="ECO:0000256" key="6">
    <source>
        <dbReference type="SAM" id="Phobius"/>
    </source>
</evidence>
<evidence type="ECO:0000313" key="9">
    <source>
        <dbReference type="Proteomes" id="UP001501442"/>
    </source>
</evidence>
<reference evidence="9" key="1">
    <citation type="journal article" date="2019" name="Int. J. Syst. Evol. Microbiol.">
        <title>The Global Catalogue of Microorganisms (GCM) 10K type strain sequencing project: providing services to taxonomists for standard genome sequencing and annotation.</title>
        <authorList>
            <consortium name="The Broad Institute Genomics Platform"/>
            <consortium name="The Broad Institute Genome Sequencing Center for Infectious Disease"/>
            <person name="Wu L."/>
            <person name="Ma J."/>
        </authorList>
    </citation>
    <scope>NUCLEOTIDE SEQUENCE [LARGE SCALE GENOMIC DNA]</scope>
    <source>
        <strain evidence="9">JCM 17939</strain>
    </source>
</reference>
<sequence length="412" mass="43582">MLTLLRERMFRRLWLSYSASAAATGMMPTALTLAILDRPHGLTALGLVLGARTLGFVIGSLPGGIIADRYPRAVVLTISSAVRGGATAVVGLFADLPLIALCIAICCAGAGEGMFRSAYQAMIGELFGEDRLQEANAITTLSLRIWLVGGPTTAVALYTQVGRDLSLTASAALWIVSALLAATVATRHRAVPAPEAKADALTEFREGLAEARRHRWFLAGLAALVFWLAFGEAAKYVMLPVVSRQRFDSTALIGLALGAYSAGAIVGALVMSRWRPRRVGIPGMVMLAGYGLVPISLAYASQSWIIVAACAIGGMGIEIFNIPWFTAIQREVPKRLQARISSLDFVVSYGMSPVGFAVIPIMVHAAGARTVLTGAGLLVICSALLTLLVPGMTEFSDPRSRERKQEPVGVTG</sequence>
<feature type="transmembrane region" description="Helical" evidence="6">
    <location>
        <begin position="216"/>
        <end position="239"/>
    </location>
</feature>
<accession>A0ABP8UD92</accession>
<evidence type="ECO:0000256" key="4">
    <source>
        <dbReference type="ARBA" id="ARBA00022989"/>
    </source>
</evidence>
<dbReference type="CDD" id="cd06173">
    <property type="entry name" value="MFS_MefA_like"/>
    <property type="match status" value="1"/>
</dbReference>
<organism evidence="8 9">
    <name type="scientific">Actinoallomurus vinaceus</name>
    <dbReference type="NCBI Taxonomy" id="1080074"/>
    <lineage>
        <taxon>Bacteria</taxon>
        <taxon>Bacillati</taxon>
        <taxon>Actinomycetota</taxon>
        <taxon>Actinomycetes</taxon>
        <taxon>Streptosporangiales</taxon>
        <taxon>Thermomonosporaceae</taxon>
        <taxon>Actinoallomurus</taxon>
    </lineage>
</organism>
<feature type="transmembrane region" description="Helical" evidence="6">
    <location>
        <begin position="12"/>
        <end position="36"/>
    </location>
</feature>
<name>A0ABP8UD92_9ACTN</name>
<keyword evidence="5 6" id="KW-0472">Membrane</keyword>
<comment type="caution">
    <text evidence="8">The sequence shown here is derived from an EMBL/GenBank/DDBJ whole genome shotgun (WGS) entry which is preliminary data.</text>
</comment>
<feature type="transmembrane region" description="Helical" evidence="6">
    <location>
        <begin position="372"/>
        <end position="393"/>
    </location>
</feature>
<evidence type="ECO:0000256" key="3">
    <source>
        <dbReference type="ARBA" id="ARBA00022692"/>
    </source>
</evidence>
<comment type="subcellular location">
    <subcellularLocation>
        <location evidence="1">Cell membrane</location>
        <topology evidence="1">Multi-pass membrane protein</topology>
    </subcellularLocation>
</comment>
<evidence type="ECO:0000256" key="5">
    <source>
        <dbReference type="ARBA" id="ARBA00023136"/>
    </source>
</evidence>
<dbReference type="InterPro" id="IPR020846">
    <property type="entry name" value="MFS_dom"/>
</dbReference>
<keyword evidence="9" id="KW-1185">Reference proteome</keyword>
<dbReference type="SUPFAM" id="SSF103473">
    <property type="entry name" value="MFS general substrate transporter"/>
    <property type="match status" value="1"/>
</dbReference>
<keyword evidence="2" id="KW-1003">Cell membrane</keyword>
<feature type="transmembrane region" description="Helical" evidence="6">
    <location>
        <begin position="346"/>
        <end position="366"/>
    </location>
</feature>
<evidence type="ECO:0000313" key="8">
    <source>
        <dbReference type="EMBL" id="GAA4629389.1"/>
    </source>
</evidence>
<dbReference type="RefSeq" id="WP_345433412.1">
    <property type="nucleotide sequence ID" value="NZ_BAABHK010000007.1"/>
</dbReference>
<feature type="transmembrane region" description="Helical" evidence="6">
    <location>
        <begin position="165"/>
        <end position="185"/>
    </location>
</feature>
<dbReference type="Proteomes" id="UP001501442">
    <property type="component" value="Unassembled WGS sequence"/>
</dbReference>
<gene>
    <name evidence="8" type="ORF">GCM10023196_049960</name>
</gene>
<feature type="transmembrane region" description="Helical" evidence="6">
    <location>
        <begin position="305"/>
        <end position="325"/>
    </location>
</feature>
<evidence type="ECO:0000256" key="1">
    <source>
        <dbReference type="ARBA" id="ARBA00004651"/>
    </source>
</evidence>
<feature type="transmembrane region" description="Helical" evidence="6">
    <location>
        <begin position="279"/>
        <end position="299"/>
    </location>
</feature>
<dbReference type="PROSITE" id="PS50850">
    <property type="entry name" value="MFS"/>
    <property type="match status" value="1"/>
</dbReference>
<feature type="domain" description="Major facilitator superfamily (MFS) profile" evidence="7">
    <location>
        <begin position="1"/>
        <end position="393"/>
    </location>
</feature>
<dbReference type="Pfam" id="PF07690">
    <property type="entry name" value="MFS_1"/>
    <property type="match status" value="1"/>
</dbReference>
<dbReference type="Gene3D" id="1.20.1250.20">
    <property type="entry name" value="MFS general substrate transporter like domains"/>
    <property type="match status" value="1"/>
</dbReference>
<dbReference type="EMBL" id="BAABHK010000007">
    <property type="protein sequence ID" value="GAA4629389.1"/>
    <property type="molecule type" value="Genomic_DNA"/>
</dbReference>
<keyword evidence="3 6" id="KW-0812">Transmembrane</keyword>
<feature type="transmembrane region" description="Helical" evidence="6">
    <location>
        <begin position="98"/>
        <end position="115"/>
    </location>
</feature>
<keyword evidence="4 6" id="KW-1133">Transmembrane helix</keyword>
<evidence type="ECO:0000256" key="2">
    <source>
        <dbReference type="ARBA" id="ARBA00022475"/>
    </source>
</evidence>
<dbReference type="InterPro" id="IPR011701">
    <property type="entry name" value="MFS"/>
</dbReference>
<proteinExistence type="predicted"/>
<dbReference type="InterPro" id="IPR036259">
    <property type="entry name" value="MFS_trans_sf"/>
</dbReference>
<feature type="transmembrane region" description="Helical" evidence="6">
    <location>
        <begin position="251"/>
        <end position="272"/>
    </location>
</feature>